<dbReference type="Proteomes" id="UP000309550">
    <property type="component" value="Unassembled WGS sequence"/>
</dbReference>
<evidence type="ECO:0000256" key="1">
    <source>
        <dbReference type="SAM" id="MobiDB-lite"/>
    </source>
</evidence>
<comment type="caution">
    <text evidence="3">The sequence shown here is derived from an EMBL/GenBank/DDBJ whole genome shotgun (WGS) entry which is preliminary data.</text>
</comment>
<reference evidence="3 4" key="1">
    <citation type="submission" date="2019-05" db="EMBL/GenBank/DDBJ databases">
        <title>Sulfitobacter sabulilitoris sp. nov., isolated from a marine sand.</title>
        <authorList>
            <person name="Yoon J.-H."/>
        </authorList>
    </citation>
    <scope>NUCLEOTIDE SEQUENCE [LARGE SCALE GENOMIC DNA]</scope>
    <source>
        <strain evidence="3 4">HSMS-29</strain>
    </source>
</reference>
<dbReference type="PANTHER" id="PTHR33840">
    <property type="match status" value="1"/>
</dbReference>
<dbReference type="PANTHER" id="PTHR33840:SF1">
    <property type="entry name" value="TLE1 PHOSPHOLIPASE DOMAIN-CONTAINING PROTEIN"/>
    <property type="match status" value="1"/>
</dbReference>
<dbReference type="InterPro" id="IPR018712">
    <property type="entry name" value="Tle1-like_cat"/>
</dbReference>
<organism evidence="3 4">
    <name type="scientific">Sulfitobacter sabulilitoris</name>
    <dbReference type="NCBI Taxonomy" id="2562655"/>
    <lineage>
        <taxon>Bacteria</taxon>
        <taxon>Pseudomonadati</taxon>
        <taxon>Pseudomonadota</taxon>
        <taxon>Alphaproteobacteria</taxon>
        <taxon>Rhodobacterales</taxon>
        <taxon>Roseobacteraceae</taxon>
        <taxon>Sulfitobacter</taxon>
    </lineage>
</organism>
<keyword evidence="4" id="KW-1185">Reference proteome</keyword>
<feature type="region of interest" description="Disordered" evidence="1">
    <location>
        <begin position="138"/>
        <end position="170"/>
    </location>
</feature>
<evidence type="ECO:0000313" key="3">
    <source>
        <dbReference type="EMBL" id="TMM54258.1"/>
    </source>
</evidence>
<feature type="domain" description="T6SS Phospholipase effector Tle1-like catalytic" evidence="2">
    <location>
        <begin position="4"/>
        <end position="295"/>
    </location>
</feature>
<evidence type="ECO:0000313" key="4">
    <source>
        <dbReference type="Proteomes" id="UP000309550"/>
    </source>
</evidence>
<dbReference type="AlphaFoldDB" id="A0A5S3PIQ3"/>
<dbReference type="RefSeq" id="WP_138660432.1">
    <property type="nucleotide sequence ID" value="NZ_VANS01000001.1"/>
</dbReference>
<dbReference type="Pfam" id="PF09994">
    <property type="entry name" value="T6SS_Tle1-like_cat"/>
    <property type="match status" value="1"/>
</dbReference>
<gene>
    <name evidence="3" type="ORF">FDT80_01270</name>
</gene>
<evidence type="ECO:0000259" key="2">
    <source>
        <dbReference type="Pfam" id="PF09994"/>
    </source>
</evidence>
<accession>A0A5S3PIQ3</accession>
<dbReference type="OrthoDB" id="4378831at2"/>
<proteinExistence type="predicted"/>
<sequence length="379" mass="41048">MAVIAIFCDGTWNSPTIPQPTHVYRLYAATAQHDGQSALYLPGVGTGGAVRGFLGKLIHKIGGGAFGWGLNDNIKLAYMALATAYQPGDKILIFGFSRGAYTARSLAGMIRKAGILADPTPANLRRAFRLYRRAGPGNAPDAGHIRKARKKLSPGYATSQQDVEERLRENPEDDSHLVRITYLGIWDTVGSLGIPETLLGPIAAIWNARYTFHDTNLSHLVEAARHAVALDERRVFYAPALWDNLEASRDGPGLNAGDRGPTRPYQQVWFVGDHGIAGGSGAARGLSAITLDWVHDGAREAGLTLAPGARLLDADIDPLAPAPEIDDPSLFYRVAHGLLRWRDGPGHDIDLHPTARARTQADASYRPGSLRNLMRDLFT</sequence>
<protein>
    <submittedName>
        <fullName evidence="3">DUF2235 domain-containing protein</fullName>
    </submittedName>
</protein>
<dbReference type="EMBL" id="VANS01000001">
    <property type="protein sequence ID" value="TMM54258.1"/>
    <property type="molecule type" value="Genomic_DNA"/>
</dbReference>
<name>A0A5S3PIQ3_9RHOB</name>